<sequence length="303" mass="34306">MRRKIPSTNTLSAFEAAARHQSYTKAADELAVTQSAICRQIAALEEFLGVELFVRDRRGVRLTEAGLLYSRKIAARLDDVERDTLELMSKRGQGGTLELAVVPTFATKWLLPRMPLFIKQHPDITVNLTSRARPFLFDETEMDAAIHAGVAMWPGTEGAFLMRESLIAVCSPKLIAPRKKLSTQDWHRLPLLQQSTRPYAWRNWFESRGMKVEADMAGPRYELFSMLAEAAAQGIGIALIPRLLIEEELRHGVLIDAASHAQLSDRTYYLLWPEHKAGNPALNFFRDWIQTQAEQYRDLMGLA</sequence>
<dbReference type="InterPro" id="IPR005119">
    <property type="entry name" value="LysR_subst-bd"/>
</dbReference>
<gene>
    <name evidence="6" type="ORF">AWB74_03317</name>
</gene>
<evidence type="ECO:0000259" key="5">
    <source>
        <dbReference type="PROSITE" id="PS50931"/>
    </source>
</evidence>
<dbReference type="PRINTS" id="PR00039">
    <property type="entry name" value="HTHLYSR"/>
</dbReference>
<evidence type="ECO:0000256" key="1">
    <source>
        <dbReference type="ARBA" id="ARBA00009437"/>
    </source>
</evidence>
<evidence type="ECO:0000313" key="6">
    <source>
        <dbReference type="EMBL" id="SAL63165.1"/>
    </source>
</evidence>
<evidence type="ECO:0000256" key="4">
    <source>
        <dbReference type="ARBA" id="ARBA00023163"/>
    </source>
</evidence>
<dbReference type="FunFam" id="1.10.10.10:FF:000038">
    <property type="entry name" value="Glycine cleavage system transcriptional activator"/>
    <property type="match status" value="1"/>
</dbReference>
<dbReference type="CDD" id="cd08481">
    <property type="entry name" value="PBP2_GcdR_like"/>
    <property type="match status" value="1"/>
</dbReference>
<keyword evidence="3" id="KW-0238">DNA-binding</keyword>
<evidence type="ECO:0000256" key="3">
    <source>
        <dbReference type="ARBA" id="ARBA00023125"/>
    </source>
</evidence>
<comment type="similarity">
    <text evidence="1">Belongs to the LysR transcriptional regulatory family.</text>
</comment>
<dbReference type="Pfam" id="PF03466">
    <property type="entry name" value="LysR_substrate"/>
    <property type="match status" value="1"/>
</dbReference>
<dbReference type="GO" id="GO:0006351">
    <property type="term" value="P:DNA-templated transcription"/>
    <property type="evidence" value="ECO:0007669"/>
    <property type="project" value="TreeGrafter"/>
</dbReference>
<keyword evidence="7" id="KW-1185">Reference proteome</keyword>
<evidence type="ECO:0000256" key="2">
    <source>
        <dbReference type="ARBA" id="ARBA00023015"/>
    </source>
</evidence>
<keyword evidence="2" id="KW-0805">Transcription regulation</keyword>
<dbReference type="GO" id="GO:0003700">
    <property type="term" value="F:DNA-binding transcription factor activity"/>
    <property type="evidence" value="ECO:0007669"/>
    <property type="project" value="InterPro"/>
</dbReference>
<reference evidence="6" key="1">
    <citation type="submission" date="2016-01" db="EMBL/GenBank/DDBJ databases">
        <authorList>
            <person name="Peeters C."/>
        </authorList>
    </citation>
    <scope>NUCLEOTIDE SEQUENCE [LARGE SCALE GENOMIC DNA]</scope>
    <source>
        <strain evidence="6">LMG 29317</strain>
    </source>
</reference>
<dbReference type="Pfam" id="PF00126">
    <property type="entry name" value="HTH_1"/>
    <property type="match status" value="1"/>
</dbReference>
<dbReference type="InterPro" id="IPR000847">
    <property type="entry name" value="LysR_HTH_N"/>
</dbReference>
<dbReference type="InterPro" id="IPR036390">
    <property type="entry name" value="WH_DNA-bd_sf"/>
</dbReference>
<dbReference type="Gene3D" id="1.10.10.10">
    <property type="entry name" value="Winged helix-like DNA-binding domain superfamily/Winged helix DNA-binding domain"/>
    <property type="match status" value="1"/>
</dbReference>
<dbReference type="PANTHER" id="PTHR30537:SF26">
    <property type="entry name" value="GLYCINE CLEAVAGE SYSTEM TRANSCRIPTIONAL ACTIVATOR"/>
    <property type="match status" value="1"/>
</dbReference>
<proteinExistence type="inferred from homology"/>
<dbReference type="InterPro" id="IPR036388">
    <property type="entry name" value="WH-like_DNA-bd_sf"/>
</dbReference>
<evidence type="ECO:0000313" key="7">
    <source>
        <dbReference type="Proteomes" id="UP000055019"/>
    </source>
</evidence>
<dbReference type="Proteomes" id="UP000055019">
    <property type="component" value="Unassembled WGS sequence"/>
</dbReference>
<dbReference type="RefSeq" id="WP_061147812.1">
    <property type="nucleotide sequence ID" value="NZ_FCOM02000012.1"/>
</dbReference>
<dbReference type="GO" id="GO:0043565">
    <property type="term" value="F:sequence-specific DNA binding"/>
    <property type="evidence" value="ECO:0007669"/>
    <property type="project" value="TreeGrafter"/>
</dbReference>
<keyword evidence="4" id="KW-0804">Transcription</keyword>
<comment type="caution">
    <text evidence="6">The sequence shown here is derived from an EMBL/GenBank/DDBJ whole genome shotgun (WGS) entry which is preliminary data.</text>
</comment>
<dbReference type="SUPFAM" id="SSF53850">
    <property type="entry name" value="Periplasmic binding protein-like II"/>
    <property type="match status" value="1"/>
</dbReference>
<dbReference type="FunFam" id="3.40.190.10:FF:000017">
    <property type="entry name" value="Glycine cleavage system transcriptional activator"/>
    <property type="match status" value="1"/>
</dbReference>
<dbReference type="Gene3D" id="3.40.190.10">
    <property type="entry name" value="Periplasmic binding protein-like II"/>
    <property type="match status" value="2"/>
</dbReference>
<dbReference type="SUPFAM" id="SSF46785">
    <property type="entry name" value="Winged helix' DNA-binding domain"/>
    <property type="match status" value="1"/>
</dbReference>
<feature type="domain" description="HTH lysR-type" evidence="5">
    <location>
        <begin position="6"/>
        <end position="63"/>
    </location>
</feature>
<dbReference type="AlphaFoldDB" id="A0A158J344"/>
<dbReference type="PROSITE" id="PS50931">
    <property type="entry name" value="HTH_LYSR"/>
    <property type="match status" value="1"/>
</dbReference>
<dbReference type="EMBL" id="FCOM02000012">
    <property type="protein sequence ID" value="SAL63165.1"/>
    <property type="molecule type" value="Genomic_DNA"/>
</dbReference>
<dbReference type="InterPro" id="IPR058163">
    <property type="entry name" value="LysR-type_TF_proteobact-type"/>
</dbReference>
<dbReference type="PANTHER" id="PTHR30537">
    <property type="entry name" value="HTH-TYPE TRANSCRIPTIONAL REGULATOR"/>
    <property type="match status" value="1"/>
</dbReference>
<organism evidence="6 7">
    <name type="scientific">Caballeronia arvi</name>
    <dbReference type="NCBI Taxonomy" id="1777135"/>
    <lineage>
        <taxon>Bacteria</taxon>
        <taxon>Pseudomonadati</taxon>
        <taxon>Pseudomonadota</taxon>
        <taxon>Betaproteobacteria</taxon>
        <taxon>Burkholderiales</taxon>
        <taxon>Burkholderiaceae</taxon>
        <taxon>Caballeronia</taxon>
    </lineage>
</organism>
<accession>A0A158J344</accession>
<dbReference type="OrthoDB" id="9178397at2"/>
<name>A0A158J344_9BURK</name>
<protein>
    <submittedName>
        <fullName evidence="6">LysR family transcriptional regulator</fullName>
    </submittedName>
</protein>